<dbReference type="OrthoDB" id="1069091at2"/>
<keyword evidence="8" id="KW-1185">Reference proteome</keyword>
<dbReference type="EMBL" id="NOXV01000220">
    <property type="protein sequence ID" value="OYQ38371.1"/>
    <property type="molecule type" value="Genomic_DNA"/>
</dbReference>
<dbReference type="PROSITE" id="PS51352">
    <property type="entry name" value="THIOREDOXIN_2"/>
    <property type="match status" value="1"/>
</dbReference>
<keyword evidence="5" id="KW-0732">Signal</keyword>
<keyword evidence="3" id="KW-1015">Disulfide bond</keyword>
<evidence type="ECO:0000313" key="8">
    <source>
        <dbReference type="Proteomes" id="UP000216605"/>
    </source>
</evidence>
<dbReference type="Pfam" id="PF00578">
    <property type="entry name" value="AhpC-TSA"/>
    <property type="match status" value="1"/>
</dbReference>
<feature type="chain" id="PRO_5013101269" description="Thioredoxin domain-containing protein" evidence="5">
    <location>
        <begin position="22"/>
        <end position="372"/>
    </location>
</feature>
<evidence type="ECO:0000259" key="6">
    <source>
        <dbReference type="PROSITE" id="PS51352"/>
    </source>
</evidence>
<evidence type="ECO:0000256" key="5">
    <source>
        <dbReference type="SAM" id="SignalP"/>
    </source>
</evidence>
<dbReference type="RefSeq" id="WP_094413339.1">
    <property type="nucleotide sequence ID" value="NZ_NOXV01000220.1"/>
</dbReference>
<dbReference type="InterPro" id="IPR036249">
    <property type="entry name" value="Thioredoxin-like_sf"/>
</dbReference>
<dbReference type="Proteomes" id="UP000216605">
    <property type="component" value="Unassembled WGS sequence"/>
</dbReference>
<gene>
    <name evidence="7" type="ORF">CHU92_05345</name>
</gene>
<proteinExistence type="predicted"/>
<feature type="domain" description="Thioredoxin" evidence="6">
    <location>
        <begin position="233"/>
        <end position="372"/>
    </location>
</feature>
<protein>
    <recommendedName>
        <fullName evidence="6">Thioredoxin domain-containing protein</fullName>
    </recommendedName>
</protein>
<dbReference type="InterPro" id="IPR013766">
    <property type="entry name" value="Thioredoxin_domain"/>
</dbReference>
<evidence type="ECO:0000256" key="2">
    <source>
        <dbReference type="ARBA" id="ARBA00022748"/>
    </source>
</evidence>
<dbReference type="GO" id="GO:0017004">
    <property type="term" value="P:cytochrome complex assembly"/>
    <property type="evidence" value="ECO:0007669"/>
    <property type="project" value="UniProtKB-KW"/>
</dbReference>
<evidence type="ECO:0000256" key="1">
    <source>
        <dbReference type="ARBA" id="ARBA00004196"/>
    </source>
</evidence>
<sequence>MKKIFLLAAVSACIISCNRLADNEYEITGTVDKALNGKQIILEKQGGYMGFIPVDTAVVKDGKFEFRGTVTEPSMHFLTLDDPMKKVDFILENGSINLKIDKDSLQKTERSGTPSNDKMAEYYKTIAAHTKKMMDFQKKNQAAYMDAFKKKDSVTMNNLQKQYSAITDEMAKASVNFVKDNPDSYISVLLLKQMSTSGKVEEKDIKGRFDALSAKMKKTKEGKELYESLYGGANVGRQAPDFSAPAPDGQTVSLKSALGKVTIIDFWASWCKPCRMENPNVVALYNEFHPKGLNIIGVSLDKDGKAWKDAIAADKLAWFQVSNLKFWDDPVAIKYGVKSIPATFILDASGKVVAKDLRGAALKAKVAELLNK</sequence>
<evidence type="ECO:0000256" key="3">
    <source>
        <dbReference type="ARBA" id="ARBA00023157"/>
    </source>
</evidence>
<comment type="subcellular location">
    <subcellularLocation>
        <location evidence="1">Cell envelope</location>
    </subcellularLocation>
</comment>
<dbReference type="CDD" id="cd02966">
    <property type="entry name" value="TlpA_like_family"/>
    <property type="match status" value="1"/>
</dbReference>
<dbReference type="GO" id="GO:0030313">
    <property type="term" value="C:cell envelope"/>
    <property type="evidence" value="ECO:0007669"/>
    <property type="project" value="UniProtKB-SubCell"/>
</dbReference>
<dbReference type="InterPro" id="IPR000866">
    <property type="entry name" value="AhpC/TSA"/>
</dbReference>
<keyword evidence="4" id="KW-0676">Redox-active center</keyword>
<dbReference type="PANTHER" id="PTHR42852:SF6">
    <property type="entry name" value="THIOL:DISULFIDE INTERCHANGE PROTEIN DSBE"/>
    <property type="match status" value="1"/>
</dbReference>
<organism evidence="7 8">
    <name type="scientific">Flavobacterium cyanobacteriorum</name>
    <dbReference type="NCBI Taxonomy" id="2022802"/>
    <lineage>
        <taxon>Bacteria</taxon>
        <taxon>Pseudomonadati</taxon>
        <taxon>Bacteroidota</taxon>
        <taxon>Flavobacteriia</taxon>
        <taxon>Flavobacteriales</taxon>
        <taxon>Flavobacteriaceae</taxon>
        <taxon>Flavobacterium</taxon>
    </lineage>
</organism>
<accession>A0A255ZAD0</accession>
<dbReference type="InterPro" id="IPR050553">
    <property type="entry name" value="Thioredoxin_ResA/DsbE_sf"/>
</dbReference>
<dbReference type="PANTHER" id="PTHR42852">
    <property type="entry name" value="THIOL:DISULFIDE INTERCHANGE PROTEIN DSBE"/>
    <property type="match status" value="1"/>
</dbReference>
<keyword evidence="2" id="KW-0201">Cytochrome c-type biogenesis</keyword>
<reference evidence="7 8" key="1">
    <citation type="submission" date="2017-07" db="EMBL/GenBank/DDBJ databases">
        <title>Flavobacterium cyanobacteriorum sp. nov., isolated from cyanobacterial aggregates in a eutrophic lake.</title>
        <authorList>
            <person name="Cai H."/>
        </authorList>
    </citation>
    <scope>NUCLEOTIDE SEQUENCE [LARGE SCALE GENOMIC DNA]</scope>
    <source>
        <strain evidence="7 8">TH021</strain>
    </source>
</reference>
<dbReference type="SUPFAM" id="SSF52833">
    <property type="entry name" value="Thioredoxin-like"/>
    <property type="match status" value="1"/>
</dbReference>
<dbReference type="GO" id="GO:0016209">
    <property type="term" value="F:antioxidant activity"/>
    <property type="evidence" value="ECO:0007669"/>
    <property type="project" value="InterPro"/>
</dbReference>
<dbReference type="Pfam" id="PF14289">
    <property type="entry name" value="DUF4369"/>
    <property type="match status" value="1"/>
</dbReference>
<dbReference type="Gene3D" id="3.40.30.10">
    <property type="entry name" value="Glutaredoxin"/>
    <property type="match status" value="1"/>
</dbReference>
<evidence type="ECO:0000313" key="7">
    <source>
        <dbReference type="EMBL" id="OYQ38371.1"/>
    </source>
</evidence>
<dbReference type="GO" id="GO:0016491">
    <property type="term" value="F:oxidoreductase activity"/>
    <property type="evidence" value="ECO:0007669"/>
    <property type="project" value="InterPro"/>
</dbReference>
<evidence type="ECO:0000256" key="4">
    <source>
        <dbReference type="ARBA" id="ARBA00023284"/>
    </source>
</evidence>
<dbReference type="AlphaFoldDB" id="A0A255ZAD0"/>
<comment type="caution">
    <text evidence="7">The sequence shown here is derived from an EMBL/GenBank/DDBJ whole genome shotgun (WGS) entry which is preliminary data.</text>
</comment>
<dbReference type="InterPro" id="IPR025380">
    <property type="entry name" value="DUF4369"/>
</dbReference>
<name>A0A255ZAD0_9FLAO</name>
<feature type="signal peptide" evidence="5">
    <location>
        <begin position="1"/>
        <end position="21"/>
    </location>
</feature>